<dbReference type="PROSITE" id="PS50088">
    <property type="entry name" value="ANK_REPEAT"/>
    <property type="match status" value="1"/>
</dbReference>
<dbReference type="GO" id="GO:0005634">
    <property type="term" value="C:nucleus"/>
    <property type="evidence" value="ECO:0007669"/>
    <property type="project" value="TreeGrafter"/>
</dbReference>
<dbReference type="Gene3D" id="1.25.40.20">
    <property type="entry name" value="Ankyrin repeat-containing domain"/>
    <property type="match status" value="1"/>
</dbReference>
<dbReference type="PANTHER" id="PTHR24183">
    <property type="entry name" value="FIBRONECTIN TYPE 3 AND ANKYRIN REPEAT DOMAINS PROTEIN 1"/>
    <property type="match status" value="1"/>
</dbReference>
<proteinExistence type="predicted"/>
<dbReference type="EMBL" id="VIIS01001446">
    <property type="protein sequence ID" value="KAF0298105.1"/>
    <property type="molecule type" value="Genomic_DNA"/>
</dbReference>
<feature type="repeat" description="ANK" evidence="1">
    <location>
        <begin position="68"/>
        <end position="100"/>
    </location>
</feature>
<keyword evidence="1" id="KW-0040">ANK repeat</keyword>
<keyword evidence="3" id="KW-1185">Reference proteome</keyword>
<dbReference type="PANTHER" id="PTHR24183:SF1">
    <property type="entry name" value="FIBRONECTIN TYPE 3 AND ANKYRIN REPEAT DOMAINS PROTEIN 1"/>
    <property type="match status" value="1"/>
</dbReference>
<evidence type="ECO:0000256" key="1">
    <source>
        <dbReference type="PROSITE-ProRule" id="PRU00023"/>
    </source>
</evidence>
<dbReference type="Pfam" id="PF12796">
    <property type="entry name" value="Ank_2"/>
    <property type="match status" value="1"/>
</dbReference>
<dbReference type="AlphaFoldDB" id="A0A6A4VVD3"/>
<evidence type="ECO:0000313" key="3">
    <source>
        <dbReference type="Proteomes" id="UP000440578"/>
    </source>
</evidence>
<dbReference type="PROSITE" id="PS50297">
    <property type="entry name" value="ANK_REP_REGION"/>
    <property type="match status" value="1"/>
</dbReference>
<dbReference type="Proteomes" id="UP000440578">
    <property type="component" value="Unassembled WGS sequence"/>
</dbReference>
<reference evidence="2 3" key="1">
    <citation type="submission" date="2019-07" db="EMBL/GenBank/DDBJ databases">
        <title>Draft genome assembly of a fouling barnacle, Amphibalanus amphitrite (Darwin, 1854): The first reference genome for Thecostraca.</title>
        <authorList>
            <person name="Kim W."/>
        </authorList>
    </citation>
    <scope>NUCLEOTIDE SEQUENCE [LARGE SCALE GENOMIC DNA]</scope>
    <source>
        <strain evidence="2">SNU_AA5</strain>
        <tissue evidence="2">Soma without cirri and trophi</tissue>
    </source>
</reference>
<dbReference type="InterPro" id="IPR002110">
    <property type="entry name" value="Ankyrin_rpt"/>
</dbReference>
<dbReference type="InterPro" id="IPR036770">
    <property type="entry name" value="Ankyrin_rpt-contain_sf"/>
</dbReference>
<organism evidence="2 3">
    <name type="scientific">Amphibalanus amphitrite</name>
    <name type="common">Striped barnacle</name>
    <name type="synonym">Balanus amphitrite</name>
    <dbReference type="NCBI Taxonomy" id="1232801"/>
    <lineage>
        <taxon>Eukaryota</taxon>
        <taxon>Metazoa</taxon>
        <taxon>Ecdysozoa</taxon>
        <taxon>Arthropoda</taxon>
        <taxon>Crustacea</taxon>
        <taxon>Multicrustacea</taxon>
        <taxon>Cirripedia</taxon>
        <taxon>Thoracica</taxon>
        <taxon>Thoracicalcarea</taxon>
        <taxon>Balanomorpha</taxon>
        <taxon>Balanoidea</taxon>
        <taxon>Balanidae</taxon>
        <taxon>Amphibalaninae</taxon>
        <taxon>Amphibalanus</taxon>
    </lineage>
</organism>
<gene>
    <name evidence="2" type="primary">FANK1</name>
    <name evidence="2" type="ORF">FJT64_004535</name>
</gene>
<comment type="caution">
    <text evidence="2">The sequence shown here is derived from an EMBL/GenBank/DDBJ whole genome shotgun (WGS) entry which is preliminary data.</text>
</comment>
<dbReference type="SUPFAM" id="SSF48403">
    <property type="entry name" value="Ankyrin repeat"/>
    <property type="match status" value="1"/>
</dbReference>
<sequence>MCVYFSPDNHPSTSPPPTSALPQTFTFSTLPAPVSVSDLHRAVLLDRVERVETILTRRPRAVSAVSAYGLSALMVAAREGFRSMSSLLLRRGADVNQSSQGAGKTALMFASFACRAAQCVAPQRPGAASVATQQLSATGVQFSATGG</sequence>
<protein>
    <submittedName>
        <fullName evidence="2">Fibronectin type 3 and ankyrin repeat domains protein 1</fullName>
    </submittedName>
</protein>
<dbReference type="GO" id="GO:0042981">
    <property type="term" value="P:regulation of apoptotic process"/>
    <property type="evidence" value="ECO:0007669"/>
    <property type="project" value="TreeGrafter"/>
</dbReference>
<name>A0A6A4VVD3_AMPAM</name>
<accession>A0A6A4VVD3</accession>
<evidence type="ECO:0000313" key="2">
    <source>
        <dbReference type="EMBL" id="KAF0298105.1"/>
    </source>
</evidence>